<proteinExistence type="predicted"/>
<evidence type="ECO:0000259" key="1">
    <source>
        <dbReference type="Pfam" id="PF26285"/>
    </source>
</evidence>
<name>A0A813QDH1_9BILA</name>
<accession>A0A813QDH1</accession>
<evidence type="ECO:0000313" key="3">
    <source>
        <dbReference type="Proteomes" id="UP000663845"/>
    </source>
</evidence>
<sequence length="103" mass="11954">MEEFSNKELLDHVRPLLQRDKIRLWEPPYTDASTGAENIPEELIESICAELGNTNEEIRLALSYLRRHALEKLAAKKNADLMLLKIRSSGVSNNKVNRRKEFY</sequence>
<reference evidence="2" key="1">
    <citation type="submission" date="2021-02" db="EMBL/GenBank/DDBJ databases">
        <authorList>
            <person name="Nowell W R."/>
        </authorList>
    </citation>
    <scope>NUCLEOTIDE SEQUENCE</scope>
</reference>
<dbReference type="EMBL" id="CAJNOG010000018">
    <property type="protein sequence ID" value="CAF0765888.1"/>
    <property type="molecule type" value="Genomic_DNA"/>
</dbReference>
<feature type="domain" description="SASH1/NUB1 homeodomain-like" evidence="1">
    <location>
        <begin position="13"/>
        <end position="73"/>
    </location>
</feature>
<dbReference type="AlphaFoldDB" id="A0A813QDH1"/>
<dbReference type="Proteomes" id="UP000663845">
    <property type="component" value="Unassembled WGS sequence"/>
</dbReference>
<organism evidence="2 3">
    <name type="scientific">Adineta steineri</name>
    <dbReference type="NCBI Taxonomy" id="433720"/>
    <lineage>
        <taxon>Eukaryota</taxon>
        <taxon>Metazoa</taxon>
        <taxon>Spiralia</taxon>
        <taxon>Gnathifera</taxon>
        <taxon>Rotifera</taxon>
        <taxon>Eurotatoria</taxon>
        <taxon>Bdelloidea</taxon>
        <taxon>Adinetida</taxon>
        <taxon>Adinetidae</taxon>
        <taxon>Adineta</taxon>
    </lineage>
</organism>
<comment type="caution">
    <text evidence="2">The sequence shown here is derived from an EMBL/GenBank/DDBJ whole genome shotgun (WGS) entry which is preliminary data.</text>
</comment>
<dbReference type="InterPro" id="IPR058666">
    <property type="entry name" value="SASH1/NUB1_homeodomain"/>
</dbReference>
<gene>
    <name evidence="2" type="ORF">JYZ213_LOCUS3332</name>
</gene>
<evidence type="ECO:0000313" key="2">
    <source>
        <dbReference type="EMBL" id="CAF0765888.1"/>
    </source>
</evidence>
<protein>
    <recommendedName>
        <fullName evidence="1">SASH1/NUB1 homeodomain-like domain-containing protein</fullName>
    </recommendedName>
</protein>
<dbReference type="Pfam" id="PF26285">
    <property type="entry name" value="SASH1_Homeodomain"/>
    <property type="match status" value="1"/>
</dbReference>